<organism evidence="4 5">
    <name type="scientific">Clostridium bovifaecis</name>
    <dbReference type="NCBI Taxonomy" id="2184719"/>
    <lineage>
        <taxon>Bacteria</taxon>
        <taxon>Bacillati</taxon>
        <taxon>Bacillota</taxon>
        <taxon>Clostridia</taxon>
        <taxon>Eubacteriales</taxon>
        <taxon>Clostridiaceae</taxon>
        <taxon>Clostridium</taxon>
    </lineage>
</organism>
<dbReference type="CDD" id="cd07207">
    <property type="entry name" value="Pat_ExoU_VipD_like"/>
    <property type="match status" value="1"/>
</dbReference>
<keyword evidence="5" id="KW-1185">Reference proteome</keyword>
<keyword evidence="2" id="KW-0378">Hydrolase</keyword>
<feature type="short sequence motif" description="GXSXG" evidence="2">
    <location>
        <begin position="36"/>
        <end position="40"/>
    </location>
</feature>
<dbReference type="GO" id="GO:0016042">
    <property type="term" value="P:lipid catabolic process"/>
    <property type="evidence" value="ECO:0007669"/>
    <property type="project" value="UniProtKB-UniRule"/>
</dbReference>
<dbReference type="AlphaFoldDB" id="A0A6I6EX02"/>
<dbReference type="GO" id="GO:0016787">
    <property type="term" value="F:hydrolase activity"/>
    <property type="evidence" value="ECO:0007669"/>
    <property type="project" value="UniProtKB-UniRule"/>
</dbReference>
<dbReference type="PROSITE" id="PS51635">
    <property type="entry name" value="PNPLA"/>
    <property type="match status" value="1"/>
</dbReference>
<evidence type="ECO:0000259" key="3">
    <source>
        <dbReference type="PROSITE" id="PS51635"/>
    </source>
</evidence>
<dbReference type="InterPro" id="IPR016035">
    <property type="entry name" value="Acyl_Trfase/lysoPLipase"/>
</dbReference>
<dbReference type="SUPFAM" id="SSF52151">
    <property type="entry name" value="FabD/lysophospholipase-like"/>
    <property type="match status" value="1"/>
</dbReference>
<feature type="domain" description="PNPLA" evidence="3">
    <location>
        <begin position="5"/>
        <end position="202"/>
    </location>
</feature>
<feature type="short sequence motif" description="GXGXXG" evidence="2">
    <location>
        <begin position="9"/>
        <end position="14"/>
    </location>
</feature>
<evidence type="ECO:0000313" key="4">
    <source>
        <dbReference type="EMBL" id="QGU94751.1"/>
    </source>
</evidence>
<proteinExistence type="predicted"/>
<keyword evidence="2" id="KW-0442">Lipid degradation</keyword>
<protein>
    <submittedName>
        <fullName evidence="4">Phospholipase</fullName>
    </submittedName>
</protein>
<dbReference type="EMBL" id="CP046522">
    <property type="protein sequence ID" value="QGU94751.1"/>
    <property type="molecule type" value="Genomic_DNA"/>
</dbReference>
<dbReference type="Gene3D" id="3.40.1090.10">
    <property type="entry name" value="Cytosolic phospholipase A2 catalytic domain"/>
    <property type="match status" value="2"/>
</dbReference>
<evidence type="ECO:0000256" key="1">
    <source>
        <dbReference type="ARBA" id="ARBA00023098"/>
    </source>
</evidence>
<dbReference type="InterPro" id="IPR052580">
    <property type="entry name" value="Lipid_Hydrolase"/>
</dbReference>
<sequence>MKIDAVFEGGGVKGIALAGAVCCLEDREFKFENLAGTSAGAIVASLIAAGYSGRELKDIILQINYTKFLEKSILDKFKITSFLGKAINLFKDKGVYSGDPIEKYIEELLKIKGKIRFKDVSRNGKSYLKIIASDITRGDMLILPDDLILYGMEPLEFPIATAVRMSIGIPLLFKPVKLKYKNETSFIVDGGILSNYPIWIFDGEDTPTWPTFGLKLIEDSTSLTARGKNDIFSFVFDIVGTMINKNEEVYVKHKDWVRTIGIPTLGVGATQFNKINTMGMKLFESGYNSAEEFLKTWSFTEYKRMFM</sequence>
<dbReference type="Pfam" id="PF01734">
    <property type="entry name" value="Patatin"/>
    <property type="match status" value="1"/>
</dbReference>
<accession>A0A6I6EX02</accession>
<feature type="active site" description="Proton acceptor" evidence="2">
    <location>
        <position position="189"/>
    </location>
</feature>
<dbReference type="PANTHER" id="PTHR46394:SF1">
    <property type="entry name" value="PNPLA DOMAIN-CONTAINING PROTEIN"/>
    <property type="match status" value="1"/>
</dbReference>
<reference evidence="4 5" key="1">
    <citation type="submission" date="2019-12" db="EMBL/GenBank/DDBJ databases">
        <title>Genome sequenceing of Clostridium bovifaecis.</title>
        <authorList>
            <person name="Yao Y."/>
        </authorList>
    </citation>
    <scope>NUCLEOTIDE SEQUENCE [LARGE SCALE GENOMIC DNA]</scope>
    <source>
        <strain evidence="4 5">BXX</strain>
    </source>
</reference>
<name>A0A6I6EX02_9CLOT</name>
<dbReference type="Proteomes" id="UP000422764">
    <property type="component" value="Chromosome"/>
</dbReference>
<dbReference type="InterPro" id="IPR002641">
    <property type="entry name" value="PNPLA_dom"/>
</dbReference>
<keyword evidence="1 2" id="KW-0443">Lipid metabolism</keyword>
<evidence type="ECO:0000313" key="5">
    <source>
        <dbReference type="Proteomes" id="UP000422764"/>
    </source>
</evidence>
<feature type="short sequence motif" description="DGA/G" evidence="2">
    <location>
        <begin position="189"/>
        <end position="191"/>
    </location>
</feature>
<gene>
    <name evidence="4" type="ORF">GOM49_06270</name>
</gene>
<dbReference type="PANTHER" id="PTHR46394">
    <property type="entry name" value="ANNEXIN"/>
    <property type="match status" value="1"/>
</dbReference>
<feature type="active site" description="Nucleophile" evidence="2">
    <location>
        <position position="38"/>
    </location>
</feature>
<evidence type="ECO:0000256" key="2">
    <source>
        <dbReference type="PROSITE-ProRule" id="PRU01161"/>
    </source>
</evidence>